<dbReference type="InterPro" id="IPR036291">
    <property type="entry name" value="NAD(P)-bd_dom_sf"/>
</dbReference>
<evidence type="ECO:0000256" key="4">
    <source>
        <dbReference type="ARBA" id="ARBA00006753"/>
    </source>
</evidence>
<dbReference type="InterPro" id="IPR005106">
    <property type="entry name" value="Asp/hSer_DH_NAD-bd"/>
</dbReference>
<evidence type="ECO:0000256" key="6">
    <source>
        <dbReference type="ARBA" id="ARBA00013376"/>
    </source>
</evidence>
<keyword evidence="11 18" id="KW-0560">Oxidoreductase</keyword>
<dbReference type="SUPFAM" id="SSF55347">
    <property type="entry name" value="Glyceraldehyde-3-phosphate dehydrogenase-like, C-terminal domain"/>
    <property type="match status" value="1"/>
</dbReference>
<reference evidence="21" key="1">
    <citation type="submission" date="2020-07" db="EMBL/GenBank/DDBJ databases">
        <title>Koleobacter methoxysyntrophicus gen. nov., sp. nov., a novel anaerobic bacterium isolated from deep subsurface oil field and proposal of Koleobacterales ord. nov. in the phylum Firmicutes.</title>
        <authorList>
            <person name="Sakamoto S."/>
            <person name="Tamaki H."/>
        </authorList>
    </citation>
    <scope>NUCLEOTIDE SEQUENCE</scope>
    <source>
        <strain evidence="21">NRmbB1</strain>
    </source>
</reference>
<proteinExistence type="inferred from homology"/>
<dbReference type="UniPathway" id="UPA00050">
    <property type="reaction ID" value="UER00063"/>
</dbReference>
<evidence type="ECO:0000256" key="2">
    <source>
        <dbReference type="ARBA" id="ARBA00005056"/>
    </source>
</evidence>
<dbReference type="PANTHER" id="PTHR43331:SF1">
    <property type="entry name" value="HOMOSERINE DEHYDROGENASE"/>
    <property type="match status" value="1"/>
</dbReference>
<feature type="binding site" evidence="17">
    <location>
        <position position="102"/>
    </location>
    <ligand>
        <name>NADPH</name>
        <dbReference type="ChEBI" id="CHEBI:57783"/>
    </ligand>
</feature>
<evidence type="ECO:0000256" key="17">
    <source>
        <dbReference type="PIRSR" id="PIRSR000098-2"/>
    </source>
</evidence>
<evidence type="ECO:0000256" key="12">
    <source>
        <dbReference type="ARBA" id="ARBA00023027"/>
    </source>
</evidence>
<dbReference type="InterPro" id="IPR045865">
    <property type="entry name" value="ACT-like_dom_sf"/>
</dbReference>
<keyword evidence="22" id="KW-1185">Reference proteome</keyword>
<dbReference type="SUPFAM" id="SSF51735">
    <property type="entry name" value="NAD(P)-binding Rossmann-fold domains"/>
    <property type="match status" value="1"/>
</dbReference>
<dbReference type="InterPro" id="IPR002912">
    <property type="entry name" value="ACT_dom"/>
</dbReference>
<dbReference type="Gene3D" id="3.40.50.720">
    <property type="entry name" value="NAD(P)-binding Rossmann-like Domain"/>
    <property type="match status" value="1"/>
</dbReference>
<keyword evidence="10 17" id="KW-0521">NADP</keyword>
<dbReference type="AlphaFoldDB" id="A0A8A0RPC4"/>
<evidence type="ECO:0000256" key="7">
    <source>
        <dbReference type="ARBA" id="ARBA00022605"/>
    </source>
</evidence>
<dbReference type="InterPro" id="IPR016204">
    <property type="entry name" value="HDH"/>
</dbReference>
<keyword evidence="7 18" id="KW-0028">Amino-acid biosynthesis</keyword>
<evidence type="ECO:0000256" key="1">
    <source>
        <dbReference type="ARBA" id="ARBA00001920"/>
    </source>
</evidence>
<organism evidence="21 22">
    <name type="scientific">Koleobacter methoxysyntrophicus</name>
    <dbReference type="NCBI Taxonomy" id="2751313"/>
    <lineage>
        <taxon>Bacteria</taxon>
        <taxon>Bacillati</taxon>
        <taxon>Bacillota</taxon>
        <taxon>Clostridia</taxon>
        <taxon>Koleobacterales</taxon>
        <taxon>Koleobacteraceae</taxon>
        <taxon>Koleobacter</taxon>
    </lineage>
</organism>
<dbReference type="SUPFAM" id="SSF55021">
    <property type="entry name" value="ACT-like"/>
    <property type="match status" value="1"/>
</dbReference>
<accession>A0A8A0RPC4</accession>
<dbReference type="FunFam" id="3.30.360.10:FF:000005">
    <property type="entry name" value="Homoserine dehydrogenase"/>
    <property type="match status" value="1"/>
</dbReference>
<feature type="binding site" evidence="17">
    <location>
        <position position="187"/>
    </location>
    <ligand>
        <name>L-homoserine</name>
        <dbReference type="ChEBI" id="CHEBI:57476"/>
    </ligand>
</feature>
<dbReference type="PROSITE" id="PS51671">
    <property type="entry name" value="ACT"/>
    <property type="match status" value="1"/>
</dbReference>
<evidence type="ECO:0000256" key="9">
    <source>
        <dbReference type="ARBA" id="ARBA00022723"/>
    </source>
</evidence>
<dbReference type="Pfam" id="PF03447">
    <property type="entry name" value="NAD_binding_3"/>
    <property type="match status" value="1"/>
</dbReference>
<evidence type="ECO:0000313" key="21">
    <source>
        <dbReference type="EMBL" id="QSQ09764.1"/>
    </source>
</evidence>
<dbReference type="GO" id="GO:0004412">
    <property type="term" value="F:homoserine dehydrogenase activity"/>
    <property type="evidence" value="ECO:0007669"/>
    <property type="project" value="UniProtKB-EC"/>
</dbReference>
<evidence type="ECO:0000256" key="16">
    <source>
        <dbReference type="PIRSR" id="PIRSR000098-1"/>
    </source>
</evidence>
<dbReference type="FunFam" id="3.40.50.720:FF:000062">
    <property type="entry name" value="Homoserine dehydrogenase"/>
    <property type="match status" value="1"/>
</dbReference>
<comment type="similarity">
    <text evidence="4 19">Belongs to the homoserine dehydrogenase family.</text>
</comment>
<dbReference type="EMBL" id="CP059066">
    <property type="protein sequence ID" value="QSQ09764.1"/>
    <property type="molecule type" value="Genomic_DNA"/>
</dbReference>
<sequence length="424" mass="46695">MINIGILGMGTIGTGVVEVINENAERIYQRTGERLKIKRILVRDLKKKRAVNINHLLTNDPEEILRDDEIDIVVELMGGLQPACNYIKMAMENGKHVVTANKEVISKCGRDLFEVAKQKGVNLLFEASVGGGIPIIRPLKQCLAANEINEIIGIINGTTNYILTEMTENKMDFYEVLKKAQELGYAESDPSADIKGMDAARKLAILSSIAFNTRIIPEDIYTEGISKIKPVDILYADELGFKIKLLALARKHEQGIEARVSPVLLPKRHPLSSVMGVFNAIMVKGFPVGEVMFYGMGAGKEATSSAVVADIVDAVRNRSNKNITLCTCFGDEKVIPAEQTESRFFIRMLVDDKPGVLAKIAGAVGDNNISIRSVIQKNRYNGTAEIVLITHRALEKNISSAAAEIIRFEEIKDICNIIRVEGDD</sequence>
<dbReference type="Proteomes" id="UP000662904">
    <property type="component" value="Chromosome"/>
</dbReference>
<dbReference type="PANTHER" id="PTHR43331">
    <property type="entry name" value="HOMOSERINE DEHYDROGENASE"/>
    <property type="match status" value="1"/>
</dbReference>
<dbReference type="NCBIfam" id="NF004976">
    <property type="entry name" value="PRK06349.1"/>
    <property type="match status" value="1"/>
</dbReference>
<evidence type="ECO:0000256" key="18">
    <source>
        <dbReference type="RuleBase" id="RU000579"/>
    </source>
</evidence>
<feature type="binding site" evidence="17">
    <location>
        <begin position="7"/>
        <end position="14"/>
    </location>
    <ligand>
        <name>NADP(+)</name>
        <dbReference type="ChEBI" id="CHEBI:58349"/>
    </ligand>
</feature>
<dbReference type="KEGG" id="kme:H0A61_02144"/>
<dbReference type="Pfam" id="PF00742">
    <property type="entry name" value="Homoserine_dh"/>
    <property type="match status" value="1"/>
</dbReference>
<evidence type="ECO:0000256" key="15">
    <source>
        <dbReference type="ARBA" id="ARBA00048841"/>
    </source>
</evidence>
<evidence type="ECO:0000256" key="3">
    <source>
        <dbReference type="ARBA" id="ARBA00005062"/>
    </source>
</evidence>
<comment type="cofactor">
    <cofactor evidence="1">
        <name>a metal cation</name>
        <dbReference type="ChEBI" id="CHEBI:25213"/>
    </cofactor>
</comment>
<dbReference type="InterPro" id="IPR019811">
    <property type="entry name" value="HDH_CS"/>
</dbReference>
<dbReference type="GO" id="GO:0009088">
    <property type="term" value="P:threonine biosynthetic process"/>
    <property type="evidence" value="ECO:0007669"/>
    <property type="project" value="UniProtKB-UniPathway"/>
</dbReference>
<keyword evidence="13" id="KW-0915">Sodium</keyword>
<keyword evidence="12" id="KW-0520">NAD</keyword>
<dbReference type="Gene3D" id="3.30.70.260">
    <property type="match status" value="1"/>
</dbReference>
<evidence type="ECO:0000256" key="13">
    <source>
        <dbReference type="ARBA" id="ARBA00023053"/>
    </source>
</evidence>
<dbReference type="CDD" id="cd04881">
    <property type="entry name" value="ACT_HSDH-Hom"/>
    <property type="match status" value="1"/>
</dbReference>
<evidence type="ECO:0000256" key="14">
    <source>
        <dbReference type="ARBA" id="ARBA00023167"/>
    </source>
</evidence>
<dbReference type="PROSITE" id="PS01042">
    <property type="entry name" value="HOMOSER_DHGENASE"/>
    <property type="match status" value="1"/>
</dbReference>
<evidence type="ECO:0000256" key="10">
    <source>
        <dbReference type="ARBA" id="ARBA00022857"/>
    </source>
</evidence>
<dbReference type="EC" id="1.1.1.3" evidence="5 18"/>
<evidence type="ECO:0000313" key="22">
    <source>
        <dbReference type="Proteomes" id="UP000662904"/>
    </source>
</evidence>
<comment type="pathway">
    <text evidence="2 18">Amino-acid biosynthesis; L-threonine biosynthesis; L-threonine from L-aspartate: step 3/5.</text>
</comment>
<dbReference type="RefSeq" id="WP_206707103.1">
    <property type="nucleotide sequence ID" value="NZ_CP059066.1"/>
</dbReference>
<protein>
    <recommendedName>
        <fullName evidence="6 18">Homoserine dehydrogenase</fullName>
        <ecNumber evidence="5 18">1.1.1.3</ecNumber>
    </recommendedName>
</protein>
<dbReference type="GO" id="GO:0050661">
    <property type="term" value="F:NADP binding"/>
    <property type="evidence" value="ECO:0007669"/>
    <property type="project" value="InterPro"/>
</dbReference>
<evidence type="ECO:0000256" key="19">
    <source>
        <dbReference type="RuleBase" id="RU004171"/>
    </source>
</evidence>
<dbReference type="Gene3D" id="3.30.360.10">
    <property type="entry name" value="Dihydrodipicolinate Reductase, domain 2"/>
    <property type="match status" value="1"/>
</dbReference>
<comment type="pathway">
    <text evidence="3 18">Amino-acid biosynthesis; L-methionine biosynthesis via de novo pathway; L-homoserine from L-aspartate: step 3/3.</text>
</comment>
<dbReference type="InterPro" id="IPR001342">
    <property type="entry name" value="HDH_cat"/>
</dbReference>
<evidence type="ECO:0000256" key="8">
    <source>
        <dbReference type="ARBA" id="ARBA00022697"/>
    </source>
</evidence>
<evidence type="ECO:0000256" key="11">
    <source>
        <dbReference type="ARBA" id="ARBA00023002"/>
    </source>
</evidence>
<name>A0A8A0RPC4_9FIRM</name>
<feature type="active site" description="Proton donor" evidence="16">
    <location>
        <position position="202"/>
    </location>
</feature>
<evidence type="ECO:0000259" key="20">
    <source>
        <dbReference type="PROSITE" id="PS51671"/>
    </source>
</evidence>
<gene>
    <name evidence="21" type="primary">hom</name>
    <name evidence="21" type="ORF">H0A61_02144</name>
</gene>
<dbReference type="GO" id="GO:0046872">
    <property type="term" value="F:metal ion binding"/>
    <property type="evidence" value="ECO:0007669"/>
    <property type="project" value="UniProtKB-KW"/>
</dbReference>
<dbReference type="Pfam" id="PF01842">
    <property type="entry name" value="ACT"/>
    <property type="match status" value="1"/>
</dbReference>
<comment type="catalytic activity">
    <reaction evidence="15">
        <text>L-homoserine + NADP(+) = L-aspartate 4-semialdehyde + NADPH + H(+)</text>
        <dbReference type="Rhea" id="RHEA:15761"/>
        <dbReference type="ChEBI" id="CHEBI:15378"/>
        <dbReference type="ChEBI" id="CHEBI:57476"/>
        <dbReference type="ChEBI" id="CHEBI:57783"/>
        <dbReference type="ChEBI" id="CHEBI:58349"/>
        <dbReference type="ChEBI" id="CHEBI:537519"/>
        <dbReference type="EC" id="1.1.1.3"/>
    </reaction>
    <physiologicalReaction direction="right-to-left" evidence="15">
        <dbReference type="Rhea" id="RHEA:15763"/>
    </physiologicalReaction>
</comment>
<keyword evidence="9" id="KW-0479">Metal-binding</keyword>
<dbReference type="PIRSF" id="PIRSF000098">
    <property type="entry name" value="Homoser_dehydrog"/>
    <property type="match status" value="1"/>
</dbReference>
<dbReference type="GO" id="GO:0009086">
    <property type="term" value="P:methionine biosynthetic process"/>
    <property type="evidence" value="ECO:0007669"/>
    <property type="project" value="UniProtKB-KW"/>
</dbReference>
<keyword evidence="8 18" id="KW-0791">Threonine biosynthesis</keyword>
<feature type="domain" description="ACT" evidence="20">
    <location>
        <begin position="345"/>
        <end position="424"/>
    </location>
</feature>
<evidence type="ECO:0000256" key="5">
    <source>
        <dbReference type="ARBA" id="ARBA00013213"/>
    </source>
</evidence>
<dbReference type="UniPathway" id="UPA00051">
    <property type="reaction ID" value="UER00465"/>
</dbReference>
<keyword evidence="14 18" id="KW-0486">Methionine biosynthesis</keyword>